<feature type="transmembrane region" description="Helical" evidence="1">
    <location>
        <begin position="67"/>
        <end position="88"/>
    </location>
</feature>
<dbReference type="EMBL" id="MSFU01000016">
    <property type="protein sequence ID" value="PWY70757.1"/>
    <property type="molecule type" value="Genomic_DNA"/>
</dbReference>
<evidence type="ECO:0000313" key="3">
    <source>
        <dbReference type="Proteomes" id="UP000246171"/>
    </source>
</evidence>
<gene>
    <name evidence="2" type="ORF">BO83DRAFT_59832</name>
</gene>
<evidence type="ECO:0000313" key="2">
    <source>
        <dbReference type="EMBL" id="PWY70757.1"/>
    </source>
</evidence>
<comment type="caution">
    <text evidence="2">The sequence shown here is derived from an EMBL/GenBank/DDBJ whole genome shotgun (WGS) entry which is preliminary data.</text>
</comment>
<keyword evidence="3" id="KW-1185">Reference proteome</keyword>
<keyword evidence="1" id="KW-1133">Transmembrane helix</keyword>
<proteinExistence type="predicted"/>
<name>A0A317VCG8_ASPEC</name>
<reference evidence="2" key="1">
    <citation type="submission" date="2016-12" db="EMBL/GenBank/DDBJ databases">
        <title>The genomes of Aspergillus section Nigri reveals drivers in fungal speciation.</title>
        <authorList>
            <consortium name="DOE Joint Genome Institute"/>
            <person name="Vesth T.C."/>
            <person name="Nybo J."/>
            <person name="Theobald S."/>
            <person name="Brandl J."/>
            <person name="Frisvad J.C."/>
            <person name="Nielsen K.F."/>
            <person name="Lyhne E.K."/>
            <person name="Kogle M.E."/>
            <person name="Kuo A."/>
            <person name="Riley R."/>
            <person name="Clum A."/>
            <person name="Nolan M."/>
            <person name="Lipzen A."/>
            <person name="Salamov A."/>
            <person name="Henrissat B."/>
            <person name="Wiebenga A."/>
            <person name="De vries R.P."/>
            <person name="Grigoriev I.V."/>
            <person name="Mortensen U.H."/>
            <person name="Andersen M.R."/>
            <person name="Baker S.E."/>
        </authorList>
    </citation>
    <scope>NUCLEOTIDE SEQUENCE</scope>
    <source>
        <strain evidence="2">CBS 122712</strain>
    </source>
</reference>
<dbReference type="Proteomes" id="UP000246171">
    <property type="component" value="Unassembled WGS sequence"/>
</dbReference>
<organism evidence="2 3">
    <name type="scientific">Aspergillus eucalypticola (strain CBS 122712 / IBT 29274)</name>
    <dbReference type="NCBI Taxonomy" id="1448314"/>
    <lineage>
        <taxon>Eukaryota</taxon>
        <taxon>Fungi</taxon>
        <taxon>Dikarya</taxon>
        <taxon>Ascomycota</taxon>
        <taxon>Pezizomycotina</taxon>
        <taxon>Eurotiomycetes</taxon>
        <taxon>Eurotiomycetidae</taxon>
        <taxon>Eurotiales</taxon>
        <taxon>Aspergillaceae</taxon>
        <taxon>Aspergillus</taxon>
        <taxon>Aspergillus subgen. Circumdati</taxon>
    </lineage>
</organism>
<dbReference type="VEuPathDB" id="FungiDB:BO83DRAFT_59832"/>
<dbReference type="AlphaFoldDB" id="A0A317VCG8"/>
<dbReference type="RefSeq" id="XP_025387094.1">
    <property type="nucleotide sequence ID" value="XM_025537464.1"/>
</dbReference>
<dbReference type="GeneID" id="37059426"/>
<protein>
    <submittedName>
        <fullName evidence="2">Uncharacterized protein</fullName>
    </submittedName>
</protein>
<sequence>MTCVGKRVATVIPTTNKAHDAKRRRGETVGGPIGGLSYRILSREGKVARGKKRWSPGKRCPKQARRYWIVAGPSVSYGGALAFVGLAMPLASIGRRTGGAYGLLVGEFRSWVERDSK</sequence>
<accession>A0A317VCG8</accession>
<keyword evidence="1" id="KW-0812">Transmembrane</keyword>
<keyword evidence="1" id="KW-0472">Membrane</keyword>
<evidence type="ECO:0000256" key="1">
    <source>
        <dbReference type="SAM" id="Phobius"/>
    </source>
</evidence>